<sequence length="122" mass="13442">MSGNNQRNQRRRVQRRPPSVDLEDPTTLVPDPIAPSPPPPSPASPPPPLPSPPPPPPQRHFMCPICMGPLVEMTSTSCGHLFCDICIRTALSVQPKCPLCRRDAIQEDLFRIYLSAPYVGKP</sequence>
<name>A0ACB9GW01_9ASTR</name>
<comment type="caution">
    <text evidence="1">The sequence shown here is derived from an EMBL/GenBank/DDBJ whole genome shotgun (WGS) entry which is preliminary data.</text>
</comment>
<reference evidence="1 2" key="2">
    <citation type="journal article" date="2022" name="Mol. Ecol. Resour.">
        <title>The genomes of chicory, endive, great burdock and yacon provide insights into Asteraceae paleo-polyploidization history and plant inulin production.</title>
        <authorList>
            <person name="Fan W."/>
            <person name="Wang S."/>
            <person name="Wang H."/>
            <person name="Wang A."/>
            <person name="Jiang F."/>
            <person name="Liu H."/>
            <person name="Zhao H."/>
            <person name="Xu D."/>
            <person name="Zhang Y."/>
        </authorList>
    </citation>
    <scope>NUCLEOTIDE SEQUENCE [LARGE SCALE GENOMIC DNA]</scope>
    <source>
        <strain evidence="2">cv. Yunnan</strain>
        <tissue evidence="1">Leaves</tissue>
    </source>
</reference>
<organism evidence="1 2">
    <name type="scientific">Smallanthus sonchifolius</name>
    <dbReference type="NCBI Taxonomy" id="185202"/>
    <lineage>
        <taxon>Eukaryota</taxon>
        <taxon>Viridiplantae</taxon>
        <taxon>Streptophyta</taxon>
        <taxon>Embryophyta</taxon>
        <taxon>Tracheophyta</taxon>
        <taxon>Spermatophyta</taxon>
        <taxon>Magnoliopsida</taxon>
        <taxon>eudicotyledons</taxon>
        <taxon>Gunneridae</taxon>
        <taxon>Pentapetalae</taxon>
        <taxon>asterids</taxon>
        <taxon>campanulids</taxon>
        <taxon>Asterales</taxon>
        <taxon>Asteraceae</taxon>
        <taxon>Asteroideae</taxon>
        <taxon>Heliantheae alliance</taxon>
        <taxon>Millerieae</taxon>
        <taxon>Smallanthus</taxon>
    </lineage>
</organism>
<protein>
    <submittedName>
        <fullName evidence="1">Uncharacterized protein</fullName>
    </submittedName>
</protein>
<proteinExistence type="predicted"/>
<evidence type="ECO:0000313" key="2">
    <source>
        <dbReference type="Proteomes" id="UP001056120"/>
    </source>
</evidence>
<accession>A0ACB9GW01</accession>
<reference evidence="2" key="1">
    <citation type="journal article" date="2022" name="Mol. Ecol. Resour.">
        <title>The genomes of chicory, endive, great burdock and yacon provide insights into Asteraceae palaeo-polyploidization history and plant inulin production.</title>
        <authorList>
            <person name="Fan W."/>
            <person name="Wang S."/>
            <person name="Wang H."/>
            <person name="Wang A."/>
            <person name="Jiang F."/>
            <person name="Liu H."/>
            <person name="Zhao H."/>
            <person name="Xu D."/>
            <person name="Zhang Y."/>
        </authorList>
    </citation>
    <scope>NUCLEOTIDE SEQUENCE [LARGE SCALE GENOMIC DNA]</scope>
    <source>
        <strain evidence="2">cv. Yunnan</strain>
    </source>
</reference>
<keyword evidence="2" id="KW-1185">Reference proteome</keyword>
<gene>
    <name evidence="1" type="ORF">L1987_41362</name>
</gene>
<dbReference type="EMBL" id="CM042030">
    <property type="protein sequence ID" value="KAI3787130.1"/>
    <property type="molecule type" value="Genomic_DNA"/>
</dbReference>
<evidence type="ECO:0000313" key="1">
    <source>
        <dbReference type="EMBL" id="KAI3787130.1"/>
    </source>
</evidence>
<dbReference type="Proteomes" id="UP001056120">
    <property type="component" value="Linkage Group LG13"/>
</dbReference>